<sequence>MESFIVRLYKKYLYGNISREELREMRYGINNTSDDLLSSQMKEEWSGDFLNESLSKETKERLRGKLNFYIENDNRHRRKRLFMRIAAILIPVFFVSTLLISRFFPADSPGHLVVAVERGNKAMVTLPDNSKVWMNSNSTLEYNNVDNVREVKLTGEAFFKVSKDKNIPFVVTMNELQIEVLGTSFNAKSRTYSDAIETMLIEGSVKLRSPELPHDYYLKPNEKAIYSRINKKLEIVQADNSQETAWKENKLRFNSNRFIDAMAMLEDWYGVRIINQVPGIENDLISGTFNNEKLETVLDALKMQYRINYAMDKDRVIILSRK</sequence>
<dbReference type="PANTHER" id="PTHR30273:SF2">
    <property type="entry name" value="PROTEIN FECR"/>
    <property type="match status" value="1"/>
</dbReference>
<dbReference type="EMBL" id="VSSQ01000198">
    <property type="protein sequence ID" value="MPL85029.1"/>
    <property type="molecule type" value="Genomic_DNA"/>
</dbReference>
<keyword evidence="1" id="KW-0812">Transmembrane</keyword>
<evidence type="ECO:0000313" key="4">
    <source>
        <dbReference type="EMBL" id="MPL85029.1"/>
    </source>
</evidence>
<name>A0A644V114_9ZZZZ</name>
<evidence type="ECO:0000259" key="3">
    <source>
        <dbReference type="Pfam" id="PF16344"/>
    </source>
</evidence>
<keyword evidence="1" id="KW-1133">Transmembrane helix</keyword>
<feature type="domain" description="FecR protein" evidence="2">
    <location>
        <begin position="114"/>
        <end position="206"/>
    </location>
</feature>
<dbReference type="GO" id="GO:0016989">
    <property type="term" value="F:sigma factor antagonist activity"/>
    <property type="evidence" value="ECO:0007669"/>
    <property type="project" value="TreeGrafter"/>
</dbReference>
<dbReference type="InterPro" id="IPR012373">
    <property type="entry name" value="Ferrdict_sens_TM"/>
</dbReference>
<evidence type="ECO:0000256" key="1">
    <source>
        <dbReference type="SAM" id="Phobius"/>
    </source>
</evidence>
<organism evidence="4">
    <name type="scientific">bioreactor metagenome</name>
    <dbReference type="NCBI Taxonomy" id="1076179"/>
    <lineage>
        <taxon>unclassified sequences</taxon>
        <taxon>metagenomes</taxon>
        <taxon>ecological metagenomes</taxon>
    </lineage>
</organism>
<proteinExistence type="predicted"/>
<comment type="caution">
    <text evidence="4">The sequence shown here is derived from an EMBL/GenBank/DDBJ whole genome shotgun (WGS) entry which is preliminary data.</text>
</comment>
<gene>
    <name evidence="4" type="ORF">SDC9_30995</name>
</gene>
<dbReference type="Gene3D" id="2.60.120.1440">
    <property type="match status" value="1"/>
</dbReference>
<reference evidence="4" key="1">
    <citation type="submission" date="2019-08" db="EMBL/GenBank/DDBJ databases">
        <authorList>
            <person name="Kucharzyk K."/>
            <person name="Murdoch R.W."/>
            <person name="Higgins S."/>
            <person name="Loffler F."/>
        </authorList>
    </citation>
    <scope>NUCLEOTIDE SEQUENCE</scope>
</reference>
<accession>A0A644V114</accession>
<evidence type="ECO:0008006" key="5">
    <source>
        <dbReference type="Google" id="ProtNLM"/>
    </source>
</evidence>
<protein>
    <recommendedName>
        <fullName evidence="5">FecR protein domain-containing protein</fullName>
    </recommendedName>
</protein>
<dbReference type="PANTHER" id="PTHR30273">
    <property type="entry name" value="PERIPLASMIC SIGNAL SENSOR AND SIGMA FACTOR ACTIVATOR FECR-RELATED"/>
    <property type="match status" value="1"/>
</dbReference>
<dbReference type="Gene3D" id="3.55.50.30">
    <property type="match status" value="1"/>
</dbReference>
<evidence type="ECO:0000259" key="2">
    <source>
        <dbReference type="Pfam" id="PF04773"/>
    </source>
</evidence>
<feature type="domain" description="Protein FecR C-terminal" evidence="3">
    <location>
        <begin position="250"/>
        <end position="318"/>
    </location>
</feature>
<dbReference type="InterPro" id="IPR032508">
    <property type="entry name" value="FecR_C"/>
</dbReference>
<dbReference type="AlphaFoldDB" id="A0A644V114"/>
<dbReference type="InterPro" id="IPR006860">
    <property type="entry name" value="FecR"/>
</dbReference>
<dbReference type="Pfam" id="PF04773">
    <property type="entry name" value="FecR"/>
    <property type="match status" value="1"/>
</dbReference>
<keyword evidence="1" id="KW-0472">Membrane</keyword>
<dbReference type="Pfam" id="PF16344">
    <property type="entry name" value="FecR_C"/>
    <property type="match status" value="1"/>
</dbReference>
<feature type="transmembrane region" description="Helical" evidence="1">
    <location>
        <begin position="81"/>
        <end position="104"/>
    </location>
</feature>